<gene>
    <name evidence="2" type="ORF">DCC81_02170</name>
</gene>
<comment type="caution">
    <text evidence="2">The sequence shown here is derived from an EMBL/GenBank/DDBJ whole genome shotgun (WGS) entry which is preliminary data.</text>
</comment>
<dbReference type="PANTHER" id="PTHR43433">
    <property type="entry name" value="HYDROLASE, ALPHA/BETA FOLD FAMILY PROTEIN"/>
    <property type="match status" value="1"/>
</dbReference>
<dbReference type="GO" id="GO:0004806">
    <property type="term" value="F:triacylglycerol lipase activity"/>
    <property type="evidence" value="ECO:0007669"/>
    <property type="project" value="TreeGrafter"/>
</dbReference>
<dbReference type="AlphaFoldDB" id="A0A2T7BKV3"/>
<accession>A0A2T7BKV3</accession>
<proteinExistence type="predicted"/>
<evidence type="ECO:0000313" key="2">
    <source>
        <dbReference type="EMBL" id="PUZ28313.1"/>
    </source>
</evidence>
<dbReference type="Gene3D" id="3.40.50.1820">
    <property type="entry name" value="alpha/beta hydrolase"/>
    <property type="match status" value="1"/>
</dbReference>
<dbReference type="GO" id="GO:0046503">
    <property type="term" value="P:glycerolipid catabolic process"/>
    <property type="evidence" value="ECO:0007669"/>
    <property type="project" value="TreeGrafter"/>
</dbReference>
<dbReference type="InterPro" id="IPR029058">
    <property type="entry name" value="AB_hydrolase_fold"/>
</dbReference>
<dbReference type="InterPro" id="IPR000073">
    <property type="entry name" value="AB_hydrolase_1"/>
</dbReference>
<evidence type="ECO:0000259" key="1">
    <source>
        <dbReference type="Pfam" id="PF00561"/>
    </source>
</evidence>
<sequence>MHTHTVAVPGCNLHYTVSGSGAPLLLIPALGGEAWWYHKLLPVLATHFTVITYDQRGCGQSAPSAFPSCVSTQSHDALSVLQAAGEEAAHVVGLSSGGAIALDLARQAGTPLVTFPGHHLSSFHDAEAWSQRLLAHLQALA</sequence>
<reference evidence="2 3" key="1">
    <citation type="submission" date="2018-04" db="EMBL/GenBank/DDBJ databases">
        <title>Chitinophaga fuyangensis sp. nov., isolated from soil in a chemical factory.</title>
        <authorList>
            <person name="Chen K."/>
        </authorList>
    </citation>
    <scope>NUCLEOTIDE SEQUENCE [LARGE SCALE GENOMIC DNA]</scope>
    <source>
        <strain evidence="2 3">LY-1</strain>
    </source>
</reference>
<dbReference type="Pfam" id="PF00561">
    <property type="entry name" value="Abhydrolase_1"/>
    <property type="match status" value="1"/>
</dbReference>
<keyword evidence="3" id="KW-1185">Reference proteome</keyword>
<dbReference type="OrthoDB" id="2247630at2"/>
<dbReference type="PANTHER" id="PTHR43433:SF5">
    <property type="entry name" value="AB HYDROLASE-1 DOMAIN-CONTAINING PROTEIN"/>
    <property type="match status" value="1"/>
</dbReference>
<dbReference type="InterPro" id="IPR050471">
    <property type="entry name" value="AB_hydrolase"/>
</dbReference>
<evidence type="ECO:0000313" key="3">
    <source>
        <dbReference type="Proteomes" id="UP000244450"/>
    </source>
</evidence>
<dbReference type="Proteomes" id="UP000244450">
    <property type="component" value="Unassembled WGS sequence"/>
</dbReference>
<feature type="domain" description="AB hydrolase-1" evidence="1">
    <location>
        <begin position="23"/>
        <end position="108"/>
    </location>
</feature>
<dbReference type="SUPFAM" id="SSF53474">
    <property type="entry name" value="alpha/beta-Hydrolases"/>
    <property type="match status" value="1"/>
</dbReference>
<dbReference type="RefSeq" id="WP_108684952.1">
    <property type="nucleotide sequence ID" value="NZ_QCYK01000001.1"/>
</dbReference>
<protein>
    <recommendedName>
        <fullName evidence="1">AB hydrolase-1 domain-containing protein</fullName>
    </recommendedName>
</protein>
<organism evidence="2 3">
    <name type="scientific">Chitinophaga parva</name>
    <dbReference type="NCBI Taxonomy" id="2169414"/>
    <lineage>
        <taxon>Bacteria</taxon>
        <taxon>Pseudomonadati</taxon>
        <taxon>Bacteroidota</taxon>
        <taxon>Chitinophagia</taxon>
        <taxon>Chitinophagales</taxon>
        <taxon>Chitinophagaceae</taxon>
        <taxon>Chitinophaga</taxon>
    </lineage>
</organism>
<dbReference type="EMBL" id="QCYK01000001">
    <property type="protein sequence ID" value="PUZ28313.1"/>
    <property type="molecule type" value="Genomic_DNA"/>
</dbReference>
<name>A0A2T7BKV3_9BACT</name>